<dbReference type="GO" id="GO:0005634">
    <property type="term" value="C:nucleus"/>
    <property type="evidence" value="ECO:0007669"/>
    <property type="project" value="UniProtKB-SubCell"/>
</dbReference>
<keyword evidence="6" id="KW-0539">Nucleus</keyword>
<feature type="region of interest" description="Disordered" evidence="7">
    <location>
        <begin position="230"/>
        <end position="273"/>
    </location>
</feature>
<keyword evidence="10" id="KW-1185">Reference proteome</keyword>
<dbReference type="Proteomes" id="UP000886885">
    <property type="component" value="Chromosome 6A"/>
</dbReference>
<evidence type="ECO:0000256" key="3">
    <source>
        <dbReference type="ARBA" id="ARBA00023015"/>
    </source>
</evidence>
<reference evidence="9" key="1">
    <citation type="journal article" date="2020" name="bioRxiv">
        <title>Hybrid origin of Populus tomentosa Carr. identified through genome sequencing and phylogenomic analysis.</title>
        <authorList>
            <person name="An X."/>
            <person name="Gao K."/>
            <person name="Chen Z."/>
            <person name="Li J."/>
            <person name="Yang X."/>
            <person name="Yang X."/>
            <person name="Zhou J."/>
            <person name="Guo T."/>
            <person name="Zhao T."/>
            <person name="Huang S."/>
            <person name="Miao D."/>
            <person name="Khan W.U."/>
            <person name="Rao P."/>
            <person name="Ye M."/>
            <person name="Lei B."/>
            <person name="Liao W."/>
            <person name="Wang J."/>
            <person name="Ji L."/>
            <person name="Li Y."/>
            <person name="Guo B."/>
            <person name="Mustafa N.S."/>
            <person name="Li S."/>
            <person name="Yun Q."/>
            <person name="Keller S.R."/>
            <person name="Mao J."/>
            <person name="Zhang R."/>
            <person name="Strauss S.H."/>
        </authorList>
    </citation>
    <scope>NUCLEOTIDE SEQUENCE</scope>
    <source>
        <strain evidence="9">GM15</strain>
        <tissue evidence="9">Leaf</tissue>
    </source>
</reference>
<evidence type="ECO:0000256" key="4">
    <source>
        <dbReference type="ARBA" id="ARBA00023125"/>
    </source>
</evidence>
<evidence type="ECO:0000256" key="1">
    <source>
        <dbReference type="ARBA" id="ARBA00004123"/>
    </source>
</evidence>
<protein>
    <recommendedName>
        <fullName evidence="8">WRKY domain-containing protein</fullName>
    </recommendedName>
</protein>
<dbReference type="Pfam" id="PF03106">
    <property type="entry name" value="WRKY"/>
    <property type="match status" value="2"/>
</dbReference>
<comment type="caution">
    <text evidence="9">The sequence shown here is derived from an EMBL/GenBank/DDBJ whole genome shotgun (WGS) entry which is preliminary data.</text>
</comment>
<dbReference type="OrthoDB" id="764896at2759"/>
<gene>
    <name evidence="9" type="ORF">POTOM_024324</name>
</gene>
<keyword evidence="3" id="KW-0805">Transcription regulation</keyword>
<dbReference type="PANTHER" id="PTHR31221">
    <property type="entry name" value="WRKY TRANSCRIPTION FACTOR PROTEIN 1-RELATED"/>
    <property type="match status" value="1"/>
</dbReference>
<evidence type="ECO:0000313" key="10">
    <source>
        <dbReference type="Proteomes" id="UP000886885"/>
    </source>
</evidence>
<dbReference type="InterPro" id="IPR003657">
    <property type="entry name" value="WRKY_dom"/>
</dbReference>
<sequence length="478" mass="53023">MQEQRKYHRGDSDIGFKNYDCSSFSQLLKKVMTSSNSPGFQGKNEMFQRDAQVGTKPEADWVRLEHQVECANTSSEALSVTPAAVSVPHSASVTQKPMSKCELGLVIDQQNSHHETGLPRVVMDAPFADGYNWRKYGQKPVKGSKNSRSYYRCVHCSCYAKKKVQHCCQSGRVVDVVYIGDHNHDPPHRKCIRVISSAKPTLGSQIVDPSVQKLDGSDISVCSADGRHSSLHVPESEQQSSSSSNGNVGAKIEEKNGDESESKRWQLWSQGSGTPTKWPLWDCRDRVLSFLIQFNWSTSRIKERSAAHSVPVLKKEPAIAVHTVPDEGSSNDGYRWRKYGQKMLKGNSFIRSYYRCTSSACPARKHVERAADEATSTTITYEGKHDHGMPAPKKRHEHDIPVPKKRHGSESCLISPAASVDNACCKKNRSLSARRPSSKCSMDSEVDIMGEKILELGGEEALESAQTLLSIGVELKPC</sequence>
<evidence type="ECO:0000256" key="7">
    <source>
        <dbReference type="SAM" id="MobiDB-lite"/>
    </source>
</evidence>
<proteinExistence type="predicted"/>
<accession>A0A8X8D073</accession>
<evidence type="ECO:0000259" key="8">
    <source>
        <dbReference type="PROSITE" id="PS50811"/>
    </source>
</evidence>
<feature type="domain" description="WRKY" evidence="8">
    <location>
        <begin position="129"/>
        <end position="187"/>
    </location>
</feature>
<dbReference type="FunFam" id="2.20.25.80:FF:000006">
    <property type="entry name" value="WRKY transcription factor"/>
    <property type="match status" value="1"/>
</dbReference>
<dbReference type="GO" id="GO:0043565">
    <property type="term" value="F:sequence-specific DNA binding"/>
    <property type="evidence" value="ECO:0007669"/>
    <property type="project" value="InterPro"/>
</dbReference>
<dbReference type="GO" id="GO:0003700">
    <property type="term" value="F:DNA-binding transcription factor activity"/>
    <property type="evidence" value="ECO:0007669"/>
    <property type="project" value="InterPro"/>
</dbReference>
<feature type="compositionally biased region" description="Basic and acidic residues" evidence="7">
    <location>
        <begin position="251"/>
        <end position="264"/>
    </location>
</feature>
<dbReference type="SMART" id="SM00774">
    <property type="entry name" value="WRKY"/>
    <property type="match status" value="2"/>
</dbReference>
<keyword evidence="5" id="KW-0804">Transcription</keyword>
<evidence type="ECO:0000313" key="9">
    <source>
        <dbReference type="EMBL" id="KAG6772895.1"/>
    </source>
</evidence>
<feature type="region of interest" description="Disordered" evidence="7">
    <location>
        <begin position="382"/>
        <end position="408"/>
    </location>
</feature>
<dbReference type="PANTHER" id="PTHR31221:SF322">
    <property type="entry name" value="WRKY TRANSCRIPTION FACTOR 3-RELATED"/>
    <property type="match status" value="1"/>
</dbReference>
<keyword evidence="4" id="KW-0238">DNA-binding</keyword>
<name>A0A8X8D073_POPTO</name>
<keyword evidence="2" id="KW-0677">Repeat</keyword>
<organism evidence="9 10">
    <name type="scientific">Populus tomentosa</name>
    <name type="common">Chinese white poplar</name>
    <dbReference type="NCBI Taxonomy" id="118781"/>
    <lineage>
        <taxon>Eukaryota</taxon>
        <taxon>Viridiplantae</taxon>
        <taxon>Streptophyta</taxon>
        <taxon>Embryophyta</taxon>
        <taxon>Tracheophyta</taxon>
        <taxon>Spermatophyta</taxon>
        <taxon>Magnoliopsida</taxon>
        <taxon>eudicotyledons</taxon>
        <taxon>Gunneridae</taxon>
        <taxon>Pentapetalae</taxon>
        <taxon>rosids</taxon>
        <taxon>fabids</taxon>
        <taxon>Malpighiales</taxon>
        <taxon>Salicaceae</taxon>
        <taxon>Saliceae</taxon>
        <taxon>Populus</taxon>
    </lineage>
</organism>
<dbReference type="InterPro" id="IPR044810">
    <property type="entry name" value="WRKY_plant"/>
</dbReference>
<comment type="subcellular location">
    <subcellularLocation>
        <location evidence="1">Nucleus</location>
    </subcellularLocation>
</comment>
<dbReference type="PROSITE" id="PS50811">
    <property type="entry name" value="WRKY"/>
    <property type="match status" value="2"/>
</dbReference>
<feature type="domain" description="WRKY" evidence="8">
    <location>
        <begin position="325"/>
        <end position="390"/>
    </location>
</feature>
<evidence type="ECO:0000256" key="6">
    <source>
        <dbReference type="ARBA" id="ARBA00023242"/>
    </source>
</evidence>
<dbReference type="EMBL" id="JAAWWB010000011">
    <property type="protein sequence ID" value="KAG6772895.1"/>
    <property type="molecule type" value="Genomic_DNA"/>
</dbReference>
<evidence type="ECO:0000256" key="2">
    <source>
        <dbReference type="ARBA" id="ARBA00022737"/>
    </source>
</evidence>
<dbReference type="AlphaFoldDB" id="A0A8X8D073"/>
<evidence type="ECO:0000256" key="5">
    <source>
        <dbReference type="ARBA" id="ARBA00023163"/>
    </source>
</evidence>